<evidence type="ECO:0000313" key="9">
    <source>
        <dbReference type="EMBL" id="MFC1852026.1"/>
    </source>
</evidence>
<evidence type="ECO:0000256" key="4">
    <source>
        <dbReference type="ARBA" id="ARBA00022679"/>
    </source>
</evidence>
<dbReference type="SMART" id="SM00388">
    <property type="entry name" value="HisKA"/>
    <property type="match status" value="1"/>
</dbReference>
<evidence type="ECO:0000256" key="1">
    <source>
        <dbReference type="ARBA" id="ARBA00000085"/>
    </source>
</evidence>
<dbReference type="SMART" id="SM00091">
    <property type="entry name" value="PAS"/>
    <property type="match status" value="1"/>
</dbReference>
<keyword evidence="4" id="KW-0808">Transferase</keyword>
<comment type="catalytic activity">
    <reaction evidence="1">
        <text>ATP + protein L-histidine = ADP + protein N-phospho-L-histidine.</text>
        <dbReference type="EC" id="2.7.13.3"/>
    </reaction>
</comment>
<keyword evidence="10" id="KW-1185">Reference proteome</keyword>
<dbReference type="GO" id="GO:0005524">
    <property type="term" value="F:ATP binding"/>
    <property type="evidence" value="ECO:0007669"/>
    <property type="project" value="UniProtKB-KW"/>
</dbReference>
<feature type="domain" description="Histidine kinase" evidence="7">
    <location>
        <begin position="164"/>
        <end position="383"/>
    </location>
</feature>
<protein>
    <recommendedName>
        <fullName evidence="2">histidine kinase</fullName>
        <ecNumber evidence="2">2.7.13.3</ecNumber>
    </recommendedName>
</protein>
<keyword evidence="5" id="KW-0418">Kinase</keyword>
<dbReference type="CDD" id="cd00082">
    <property type="entry name" value="HisKA"/>
    <property type="match status" value="1"/>
</dbReference>
<evidence type="ECO:0000256" key="5">
    <source>
        <dbReference type="ARBA" id="ARBA00022777"/>
    </source>
</evidence>
<dbReference type="InterPro" id="IPR036890">
    <property type="entry name" value="HATPase_C_sf"/>
</dbReference>
<dbReference type="PROSITE" id="PS50109">
    <property type="entry name" value="HIS_KIN"/>
    <property type="match status" value="1"/>
</dbReference>
<evidence type="ECO:0000256" key="6">
    <source>
        <dbReference type="ARBA" id="ARBA00023012"/>
    </source>
</evidence>
<dbReference type="InterPro" id="IPR050736">
    <property type="entry name" value="Sensor_HK_Regulatory"/>
</dbReference>
<gene>
    <name evidence="9" type="ORF">ACFL27_17675</name>
</gene>
<dbReference type="InterPro" id="IPR013767">
    <property type="entry name" value="PAS_fold"/>
</dbReference>
<comment type="caution">
    <text evidence="9">The sequence shown here is derived from an EMBL/GenBank/DDBJ whole genome shotgun (WGS) entry which is preliminary data.</text>
</comment>
<dbReference type="Pfam" id="PF00989">
    <property type="entry name" value="PAS"/>
    <property type="match status" value="1"/>
</dbReference>
<organism evidence="9 10">
    <name type="scientific">candidate division CSSED10-310 bacterium</name>
    <dbReference type="NCBI Taxonomy" id="2855610"/>
    <lineage>
        <taxon>Bacteria</taxon>
        <taxon>Bacteria division CSSED10-310</taxon>
    </lineage>
</organism>
<evidence type="ECO:0000259" key="8">
    <source>
        <dbReference type="PROSITE" id="PS50112"/>
    </source>
</evidence>
<proteinExistence type="predicted"/>
<dbReference type="PROSITE" id="PS50112">
    <property type="entry name" value="PAS"/>
    <property type="match status" value="1"/>
</dbReference>
<dbReference type="InterPro" id="IPR035965">
    <property type="entry name" value="PAS-like_dom_sf"/>
</dbReference>
<keyword evidence="9" id="KW-0067">ATP-binding</keyword>
<keyword evidence="6" id="KW-0902">Two-component regulatory system</keyword>
<feature type="domain" description="PAS" evidence="8">
    <location>
        <begin position="11"/>
        <end position="56"/>
    </location>
</feature>
<dbReference type="EC" id="2.7.13.3" evidence="2"/>
<sequence length="384" mass="43406">MTVKLKELKSSNEFLNLVLDNITAAIFIIDKNHRIQSVNGSFRSLFQKTEEQVLGQLCGHALDCSFSIEEKKDCLKTPECKKCSIRKSIFEAFTAEVPVHKAKLDREFLVGGQPVRKHLQFSTSYINYNEQEMVLVIVDDMTELEEQKKRLQELNSLKDKFLGIAAHDLRSPISVIKMYSDSMIKFFNQNLSQEQLKFLNLVNETSDFMLSLVDDFLDLATIESGQLILNRQHQDYVGLVRHSVEMNNIIATQKNISLEPHISTEIPALCFDRYRLEQVINNLISNAVKFSEPGSRVKVIVEKNHQHIKTYIQDTGPGIPNDEIAYVFDAFRTTSVNSTAAEKQTGLGLAIAKKIVEGHQGTLEVSSEVGQGTTFSFTLPLSED</sequence>
<dbReference type="InterPro" id="IPR003661">
    <property type="entry name" value="HisK_dim/P_dom"/>
</dbReference>
<dbReference type="InterPro" id="IPR004358">
    <property type="entry name" value="Sig_transdc_His_kin-like_C"/>
</dbReference>
<dbReference type="InterPro" id="IPR003594">
    <property type="entry name" value="HATPase_dom"/>
</dbReference>
<dbReference type="InterPro" id="IPR036097">
    <property type="entry name" value="HisK_dim/P_sf"/>
</dbReference>
<dbReference type="Pfam" id="PF00512">
    <property type="entry name" value="HisKA"/>
    <property type="match status" value="1"/>
</dbReference>
<evidence type="ECO:0000313" key="10">
    <source>
        <dbReference type="Proteomes" id="UP001594351"/>
    </source>
</evidence>
<evidence type="ECO:0000259" key="7">
    <source>
        <dbReference type="PROSITE" id="PS50109"/>
    </source>
</evidence>
<dbReference type="SUPFAM" id="SSF55785">
    <property type="entry name" value="PYP-like sensor domain (PAS domain)"/>
    <property type="match status" value="1"/>
</dbReference>
<dbReference type="EMBL" id="JBHPBY010000255">
    <property type="protein sequence ID" value="MFC1852026.1"/>
    <property type="molecule type" value="Genomic_DNA"/>
</dbReference>
<dbReference type="Pfam" id="PF02518">
    <property type="entry name" value="HATPase_c"/>
    <property type="match status" value="1"/>
</dbReference>
<dbReference type="SUPFAM" id="SSF55874">
    <property type="entry name" value="ATPase domain of HSP90 chaperone/DNA topoisomerase II/histidine kinase"/>
    <property type="match status" value="1"/>
</dbReference>
<name>A0ABV6Z0Q2_UNCC1</name>
<accession>A0ABV6Z0Q2</accession>
<dbReference type="Proteomes" id="UP001594351">
    <property type="component" value="Unassembled WGS sequence"/>
</dbReference>
<dbReference type="SUPFAM" id="SSF47384">
    <property type="entry name" value="Homodimeric domain of signal transducing histidine kinase"/>
    <property type="match status" value="1"/>
</dbReference>
<dbReference type="CDD" id="cd00075">
    <property type="entry name" value="HATPase"/>
    <property type="match status" value="1"/>
</dbReference>
<dbReference type="InterPro" id="IPR005467">
    <property type="entry name" value="His_kinase_dom"/>
</dbReference>
<dbReference type="Gene3D" id="3.30.450.20">
    <property type="entry name" value="PAS domain"/>
    <property type="match status" value="1"/>
</dbReference>
<evidence type="ECO:0000256" key="3">
    <source>
        <dbReference type="ARBA" id="ARBA00022553"/>
    </source>
</evidence>
<evidence type="ECO:0000256" key="2">
    <source>
        <dbReference type="ARBA" id="ARBA00012438"/>
    </source>
</evidence>
<keyword evidence="9" id="KW-0547">Nucleotide-binding</keyword>
<dbReference type="Gene3D" id="3.30.565.10">
    <property type="entry name" value="Histidine kinase-like ATPase, C-terminal domain"/>
    <property type="match status" value="1"/>
</dbReference>
<keyword evidence="3" id="KW-0597">Phosphoprotein</keyword>
<dbReference type="Gene3D" id="1.10.287.130">
    <property type="match status" value="1"/>
</dbReference>
<dbReference type="PANTHER" id="PTHR43711:SF1">
    <property type="entry name" value="HISTIDINE KINASE 1"/>
    <property type="match status" value="1"/>
</dbReference>
<dbReference type="PRINTS" id="PR00344">
    <property type="entry name" value="BCTRLSENSOR"/>
</dbReference>
<reference evidence="9 10" key="1">
    <citation type="submission" date="2024-09" db="EMBL/GenBank/DDBJ databases">
        <title>Laminarin stimulates single cell rates of sulfate reduction while oxygen inhibits transcriptomic activity in coastal marine sediment.</title>
        <authorList>
            <person name="Lindsay M."/>
            <person name="Orcutt B."/>
            <person name="Emerson D."/>
            <person name="Stepanauskas R."/>
            <person name="D'Angelo T."/>
        </authorList>
    </citation>
    <scope>NUCLEOTIDE SEQUENCE [LARGE SCALE GENOMIC DNA]</scope>
    <source>
        <strain evidence="9">SAG AM-311-K15</strain>
    </source>
</reference>
<dbReference type="InterPro" id="IPR000014">
    <property type="entry name" value="PAS"/>
</dbReference>
<dbReference type="PANTHER" id="PTHR43711">
    <property type="entry name" value="TWO-COMPONENT HISTIDINE KINASE"/>
    <property type="match status" value="1"/>
</dbReference>
<dbReference type="SMART" id="SM00387">
    <property type="entry name" value="HATPase_c"/>
    <property type="match status" value="1"/>
</dbReference>